<dbReference type="Proteomes" id="UP000334820">
    <property type="component" value="Unassembled WGS sequence"/>
</dbReference>
<proteinExistence type="predicted"/>
<protein>
    <submittedName>
        <fullName evidence="1">Uncharacterized protein</fullName>
    </submittedName>
</protein>
<gene>
    <name evidence="1" type="ORF">KTAU_00530</name>
</gene>
<dbReference type="AlphaFoldDB" id="A0A5J4JUG2"/>
<organism evidence="1 2">
    <name type="scientific">Thermogemmatispora aurantia</name>
    <dbReference type="NCBI Taxonomy" id="2045279"/>
    <lineage>
        <taxon>Bacteria</taxon>
        <taxon>Bacillati</taxon>
        <taxon>Chloroflexota</taxon>
        <taxon>Ktedonobacteria</taxon>
        <taxon>Thermogemmatisporales</taxon>
        <taxon>Thermogemmatisporaceae</taxon>
        <taxon>Thermogemmatispora</taxon>
    </lineage>
</organism>
<dbReference type="EMBL" id="BKZV01000001">
    <property type="protein sequence ID" value="GER81414.1"/>
    <property type="molecule type" value="Genomic_DNA"/>
</dbReference>
<name>A0A5J4JUG2_9CHLR</name>
<evidence type="ECO:0000313" key="2">
    <source>
        <dbReference type="Proteomes" id="UP000334820"/>
    </source>
</evidence>
<comment type="caution">
    <text evidence="1">The sequence shown here is derived from an EMBL/GenBank/DDBJ whole genome shotgun (WGS) entry which is preliminary data.</text>
</comment>
<keyword evidence="2" id="KW-1185">Reference proteome</keyword>
<evidence type="ECO:0000313" key="1">
    <source>
        <dbReference type="EMBL" id="GER81414.1"/>
    </source>
</evidence>
<reference evidence="1 2" key="1">
    <citation type="journal article" date="2019" name="Int. J. Syst. Evol. Microbiol.">
        <title>Thermogemmatispora aurantia sp. nov. and Thermogemmatispora argillosa sp. nov., within the class Ktedonobacteria, and emended description of the genus Thermogemmatispora.</title>
        <authorList>
            <person name="Zheng Y."/>
            <person name="Wang C.M."/>
            <person name="Sakai Y."/>
            <person name="Abe K."/>
            <person name="Yokota A."/>
            <person name="Yabe S."/>
        </authorList>
    </citation>
    <scope>NUCLEOTIDE SEQUENCE [LARGE SCALE GENOMIC DNA]</scope>
    <source>
        <strain evidence="1 2">A1-2</strain>
    </source>
</reference>
<sequence>MGCCSCIGTSDCVIGDDKLSSFSARNGLIVPYLATERKSLMEKRVKECVPAGEADLTLACVAASLWLQQALLLSLGRKLWVEKR</sequence>
<accession>A0A5J4JUG2</accession>